<sequence length="496" mass="52589">MTEHPRDITATSPRYDVAVVGAGPAGLAAAVTAAEAGRRVVLVDAGQQPGGQYWRHPDETAPRGDESLGHHDWSTFAGLRTRLHGLVRRQRITYLPRRQVWFVQRPSTGDEPPAHTLHLTTAYAGADGGDDGPDAVTGDAVILCPGGYDRQLPIPGWDLPGVMAAGGVQALLKGHRTVAGRRAIVAGTGPFLLPVATGLAQAGADVVAVCEAGSITGWSRDPLAAAAVPGKGREALEYATALIRHRIPYRQRTAITAIRGTDTVQSVELSRLDREGRIRKQAGTVDVDLVALGWGFTPSLELVTATGAATRKDIDDSLVAVVDEEQRATVPGVYVAGEATGVGGAVLAVAEGELAGLITARDQRAAVSQESVRALQKRITRHRRFAAAMHTAHPVPRHWHDWLHPETTVCRCEEVSYQQVCGARDDLGAGDARTVKLMARPGMGWCQGRVCGFASAKLAAAREGRALTADDLRPTAKQPFAAPISLEQLAEGPQHE</sequence>
<dbReference type="PANTHER" id="PTHR42949:SF3">
    <property type="entry name" value="ANAEROBIC GLYCEROL-3-PHOSPHATE DEHYDROGENASE SUBUNIT B"/>
    <property type="match status" value="1"/>
</dbReference>
<dbReference type="GO" id="GO:0033721">
    <property type="term" value="F:aldehyde dehydrogenase (NADP+) activity"/>
    <property type="evidence" value="ECO:0007669"/>
    <property type="project" value="UniProtKB-EC"/>
</dbReference>
<dbReference type="PANTHER" id="PTHR42949">
    <property type="entry name" value="ANAEROBIC GLYCEROL-3-PHOSPHATE DEHYDROGENASE SUBUNIT B"/>
    <property type="match status" value="1"/>
</dbReference>
<dbReference type="InterPro" id="IPR041854">
    <property type="entry name" value="BFD-like_2Fe2S-bd_dom_sf"/>
</dbReference>
<dbReference type="InterPro" id="IPR051691">
    <property type="entry name" value="Metab_Enz_Cyan_OpOx_G3PDH"/>
</dbReference>
<keyword evidence="4" id="KW-1185">Reference proteome</keyword>
<keyword evidence="1 3" id="KW-0560">Oxidoreductase</keyword>
<dbReference type="PRINTS" id="PR00411">
    <property type="entry name" value="PNDRDTASEI"/>
</dbReference>
<dbReference type="InterPro" id="IPR017224">
    <property type="entry name" value="Opine_Oxase_asu/HCN_bsu"/>
</dbReference>
<protein>
    <submittedName>
        <fullName evidence="3">NADP-dependent aldehyde dehydrogenase</fullName>
        <ecNumber evidence="3">1.2.1.4</ecNumber>
    </submittedName>
</protein>
<dbReference type="Pfam" id="PF07992">
    <property type="entry name" value="Pyr_redox_2"/>
    <property type="match status" value="1"/>
</dbReference>
<dbReference type="PIRSF" id="PIRSF037495">
    <property type="entry name" value="Opine_OX_OoxA/HcnB"/>
    <property type="match status" value="1"/>
</dbReference>
<comment type="caution">
    <text evidence="3">The sequence shown here is derived from an EMBL/GenBank/DDBJ whole genome shotgun (WGS) entry which is preliminary data.</text>
</comment>
<dbReference type="Gene3D" id="3.50.50.60">
    <property type="entry name" value="FAD/NAD(P)-binding domain"/>
    <property type="match status" value="2"/>
</dbReference>
<dbReference type="InterPro" id="IPR036188">
    <property type="entry name" value="FAD/NAD-bd_sf"/>
</dbReference>
<evidence type="ECO:0000256" key="1">
    <source>
        <dbReference type="ARBA" id="ARBA00023002"/>
    </source>
</evidence>
<dbReference type="SUPFAM" id="SSF51905">
    <property type="entry name" value="FAD/NAD(P)-binding domain"/>
    <property type="match status" value="1"/>
</dbReference>
<dbReference type="Gene3D" id="1.10.10.1100">
    <property type="entry name" value="BFD-like [2Fe-2S]-binding domain"/>
    <property type="match status" value="1"/>
</dbReference>
<evidence type="ECO:0000259" key="2">
    <source>
        <dbReference type="Pfam" id="PF07992"/>
    </source>
</evidence>
<dbReference type="InterPro" id="IPR023753">
    <property type="entry name" value="FAD/NAD-binding_dom"/>
</dbReference>
<dbReference type="AlphaFoldDB" id="A0A839XUX4"/>
<dbReference type="EC" id="1.2.1.4" evidence="3"/>
<accession>A0A839XUX4</accession>
<evidence type="ECO:0000313" key="4">
    <source>
        <dbReference type="Proteomes" id="UP000564573"/>
    </source>
</evidence>
<organism evidence="3 4">
    <name type="scientific">Prauserella sediminis</name>
    <dbReference type="NCBI Taxonomy" id="577680"/>
    <lineage>
        <taxon>Bacteria</taxon>
        <taxon>Bacillati</taxon>
        <taxon>Actinomycetota</taxon>
        <taxon>Actinomycetes</taxon>
        <taxon>Pseudonocardiales</taxon>
        <taxon>Pseudonocardiaceae</taxon>
        <taxon>Prauserella</taxon>
        <taxon>Prauserella salsuginis group</taxon>
    </lineage>
</organism>
<dbReference type="Proteomes" id="UP000564573">
    <property type="component" value="Unassembled WGS sequence"/>
</dbReference>
<evidence type="ECO:0000313" key="3">
    <source>
        <dbReference type="EMBL" id="MBB3663625.1"/>
    </source>
</evidence>
<dbReference type="PRINTS" id="PR00368">
    <property type="entry name" value="FADPNR"/>
</dbReference>
<proteinExistence type="predicted"/>
<feature type="domain" description="FAD/NAD(P)-binding" evidence="2">
    <location>
        <begin position="15"/>
        <end position="352"/>
    </location>
</feature>
<dbReference type="RefSeq" id="WP_183782928.1">
    <property type="nucleotide sequence ID" value="NZ_JACIBS010000001.1"/>
</dbReference>
<reference evidence="3 4" key="1">
    <citation type="submission" date="2020-08" db="EMBL/GenBank/DDBJ databases">
        <title>Sequencing the genomes of 1000 actinobacteria strains.</title>
        <authorList>
            <person name="Klenk H.-P."/>
        </authorList>
    </citation>
    <scope>NUCLEOTIDE SEQUENCE [LARGE SCALE GENOMIC DNA]</scope>
    <source>
        <strain evidence="3 4">DSM 45267</strain>
    </source>
</reference>
<name>A0A839XUX4_9PSEU</name>
<dbReference type="EMBL" id="JACIBS010000001">
    <property type="protein sequence ID" value="MBB3663625.1"/>
    <property type="molecule type" value="Genomic_DNA"/>
</dbReference>
<gene>
    <name evidence="3" type="ORF">FB384_002529</name>
</gene>